<dbReference type="InterPro" id="IPR018375">
    <property type="entry name" value="Coprogen_oxidase_CS"/>
</dbReference>
<organism evidence="8 9">
    <name type="scientific">Robbsia andropogonis</name>
    <dbReference type="NCBI Taxonomy" id="28092"/>
    <lineage>
        <taxon>Bacteria</taxon>
        <taxon>Pseudomonadati</taxon>
        <taxon>Pseudomonadota</taxon>
        <taxon>Betaproteobacteria</taxon>
        <taxon>Burkholderiales</taxon>
        <taxon>Burkholderiaceae</taxon>
        <taxon>Robbsia</taxon>
    </lineage>
</organism>
<keyword evidence="7" id="KW-0627">Porphyrin biosynthesis</keyword>
<dbReference type="GO" id="GO:0005737">
    <property type="term" value="C:cytoplasm"/>
    <property type="evidence" value="ECO:0007669"/>
    <property type="project" value="TreeGrafter"/>
</dbReference>
<dbReference type="Proteomes" id="UP000033618">
    <property type="component" value="Unassembled WGS sequence"/>
</dbReference>
<dbReference type="InterPro" id="IPR036406">
    <property type="entry name" value="Coprogen_oxidase_aer_sf"/>
</dbReference>
<dbReference type="PANTHER" id="PTHR10755:SF0">
    <property type="entry name" value="OXYGEN-DEPENDENT COPROPORPHYRINOGEN-III OXIDASE, MITOCHONDRIAL"/>
    <property type="match status" value="1"/>
</dbReference>
<comment type="subunit">
    <text evidence="3">Homodimer.</text>
</comment>
<dbReference type="PANTHER" id="PTHR10755">
    <property type="entry name" value="COPROPORPHYRINOGEN III OXIDASE, MITOCHONDRIAL"/>
    <property type="match status" value="1"/>
</dbReference>
<evidence type="ECO:0000256" key="5">
    <source>
        <dbReference type="ARBA" id="ARBA00023002"/>
    </source>
</evidence>
<dbReference type="PRINTS" id="PR00073">
    <property type="entry name" value="COPRGNOXDASE"/>
</dbReference>
<evidence type="ECO:0000256" key="7">
    <source>
        <dbReference type="ARBA" id="ARBA00023244"/>
    </source>
</evidence>
<dbReference type="GO" id="GO:0006782">
    <property type="term" value="P:protoporphyrinogen IX biosynthetic process"/>
    <property type="evidence" value="ECO:0007669"/>
    <property type="project" value="TreeGrafter"/>
</dbReference>
<comment type="caution">
    <text evidence="8">The sequence shown here is derived from an EMBL/GenBank/DDBJ whole genome shotgun (WGS) entry which is preliminary data.</text>
</comment>
<evidence type="ECO:0000313" key="9">
    <source>
        <dbReference type="Proteomes" id="UP000033618"/>
    </source>
</evidence>
<dbReference type="PROSITE" id="PS01021">
    <property type="entry name" value="COPROGEN_OXIDASE"/>
    <property type="match status" value="1"/>
</dbReference>
<dbReference type="Pfam" id="PF01218">
    <property type="entry name" value="Coprogen_oxidas"/>
    <property type="match status" value="1"/>
</dbReference>
<evidence type="ECO:0000256" key="4">
    <source>
        <dbReference type="ARBA" id="ARBA00012869"/>
    </source>
</evidence>
<dbReference type="AlphaFoldDB" id="A0A0F5K354"/>
<name>A0A0F5K354_9BURK</name>
<keyword evidence="9" id="KW-1185">Reference proteome</keyword>
<comment type="similarity">
    <text evidence="2">Belongs to the aerobic coproporphyrinogen-III oxidase family.</text>
</comment>
<gene>
    <name evidence="8" type="ORF">WM40_05905</name>
</gene>
<reference evidence="8 9" key="1">
    <citation type="submission" date="2015-03" db="EMBL/GenBank/DDBJ databases">
        <title>Draft Genome Sequence of Burkholderia andropogonis type strain ICMP2807, isolated from Sorghum bicolor.</title>
        <authorList>
            <person name="Lopes-Santos L."/>
            <person name="Castro D.B."/>
            <person name="Ottoboni L.M."/>
            <person name="Park D."/>
            <person name="Weirc B.S."/>
            <person name="Destefano S.A."/>
        </authorList>
    </citation>
    <scope>NUCLEOTIDE SEQUENCE [LARGE SCALE GENOMIC DNA]</scope>
    <source>
        <strain evidence="8 9">ICMP2807</strain>
    </source>
</reference>
<dbReference type="EC" id="1.3.3.3" evidence="4"/>
<dbReference type="NCBIfam" id="NF003727">
    <property type="entry name" value="PRK05330.1"/>
    <property type="match status" value="1"/>
</dbReference>
<accession>A0A0F5K354</accession>
<dbReference type="GO" id="GO:0004109">
    <property type="term" value="F:coproporphyrinogen oxidase activity"/>
    <property type="evidence" value="ECO:0007669"/>
    <property type="project" value="UniProtKB-EC"/>
</dbReference>
<evidence type="ECO:0000256" key="2">
    <source>
        <dbReference type="ARBA" id="ARBA00010644"/>
    </source>
</evidence>
<keyword evidence="6" id="KW-0350">Heme biosynthesis</keyword>
<dbReference type="Gene3D" id="3.40.1500.10">
    <property type="entry name" value="Coproporphyrinogen III oxidase, aerobic"/>
    <property type="match status" value="1"/>
</dbReference>
<dbReference type="SUPFAM" id="SSF102886">
    <property type="entry name" value="Coproporphyrinogen III oxidase"/>
    <property type="match status" value="1"/>
</dbReference>
<sequence length="321" mass="35881">MTSAILSPDVAAVRAYLLQLQTRIVDALTQADGQPFREDAWTRPAGDVLEGDGITRVIEEGGFFERGGCNFSQVRGAALPESASAGRRHLAGRPFEALGVSLVLHPRNPYCPTTHMNVRMFIVQPEAGSSKAPTFWFGGGMDLTPFYGFDDDIRHFHQTCADALAPFGAELYPAFKLWCDAYFHLPHRNEPRGVGGIFFDDFADFGFEGSFALLRAVGDAFLSAYLPIIEKRRDRLYGERERDFQAYRRGRYVEFNLLQDRGTIFGLKGGGRTDAILMSMPPNPIWRYDWAPEPGSVEALFTTRYLQPRDWLTGEGLSTSC</sequence>
<comment type="pathway">
    <text evidence="1">Porphyrin-containing compound metabolism; protoporphyrin-IX biosynthesis; protoporphyrinogen-IX from coproporphyrinogen-III (O2 route): step 1/1.</text>
</comment>
<dbReference type="STRING" id="28092.WM40_05905"/>
<evidence type="ECO:0000256" key="6">
    <source>
        <dbReference type="ARBA" id="ARBA00023133"/>
    </source>
</evidence>
<dbReference type="PIRSF" id="PIRSF000166">
    <property type="entry name" value="Coproporphyri_ox"/>
    <property type="match status" value="1"/>
</dbReference>
<proteinExistence type="inferred from homology"/>
<keyword evidence="5 8" id="KW-0560">Oxidoreductase</keyword>
<evidence type="ECO:0000256" key="1">
    <source>
        <dbReference type="ARBA" id="ARBA00005168"/>
    </source>
</evidence>
<dbReference type="InterPro" id="IPR001260">
    <property type="entry name" value="Coprogen_oxidase_aer"/>
</dbReference>
<evidence type="ECO:0000313" key="8">
    <source>
        <dbReference type="EMBL" id="KKB64531.1"/>
    </source>
</evidence>
<protein>
    <recommendedName>
        <fullName evidence="4">coproporphyrinogen oxidase</fullName>
        <ecNumber evidence="4">1.3.3.3</ecNumber>
    </recommendedName>
</protein>
<dbReference type="PATRIC" id="fig|28092.6.peg.1406"/>
<dbReference type="EMBL" id="LAQU01000004">
    <property type="protein sequence ID" value="KKB64531.1"/>
    <property type="molecule type" value="Genomic_DNA"/>
</dbReference>
<evidence type="ECO:0000256" key="3">
    <source>
        <dbReference type="ARBA" id="ARBA00011738"/>
    </source>
</evidence>